<dbReference type="AlphaFoldDB" id="A0A1G6Z2Q6"/>
<feature type="compositionally biased region" description="Low complexity" evidence="1">
    <location>
        <begin position="191"/>
        <end position="202"/>
    </location>
</feature>
<feature type="compositionally biased region" description="Basic residues" evidence="1">
    <location>
        <begin position="88"/>
        <end position="98"/>
    </location>
</feature>
<feature type="region of interest" description="Disordered" evidence="1">
    <location>
        <begin position="38"/>
        <end position="58"/>
    </location>
</feature>
<evidence type="ECO:0000313" key="3">
    <source>
        <dbReference type="Proteomes" id="UP000198546"/>
    </source>
</evidence>
<feature type="compositionally biased region" description="Basic residues" evidence="1">
    <location>
        <begin position="390"/>
        <end position="403"/>
    </location>
</feature>
<gene>
    <name evidence="2" type="ORF">SAMN04489747_2172</name>
</gene>
<protein>
    <submittedName>
        <fullName evidence="2">Uncharacterized protein</fullName>
    </submittedName>
</protein>
<sequence length="403" mass="43396">MRSEAAPSCRRRVAAICRVSTGRGDVWRPVATPNWRASGAASVQRAASGPDVSGPGRARRRLAASRHLARRALRCCPKLQATTGRDLSRHHRPRRRLPASRDVHWRASGAPRRCRAGGDWPRSVASPPAEATSAGKSPRSLACVRRRGGDWPICVRSRPDEPTSGGESPPPLASVRRHPRVAGGDWPRSVGSTPGEPTSGGESPPPLANVRRRLGAAGGEWPRSVASAPAEATSGGQSPPPPPAGERSAPPRCRGRRVAAMCRNQASRGDVWRRVATSRRRGDRRYRGREAVQRGAEGTGGVDRVVVAAAASSRRDHPRGTRGALPTWPGLVGRPGPVGVSVCAPCARRRAGRRSQRSRSRPRRTRPRRPGRCRRATHHPVRSPPPAAPARRRASRGPPRRAR</sequence>
<name>A0A1G6Z2Q6_9ACTN</name>
<reference evidence="2 3" key="1">
    <citation type="submission" date="2016-10" db="EMBL/GenBank/DDBJ databases">
        <authorList>
            <person name="de Groot N.N."/>
        </authorList>
    </citation>
    <scope>NUCLEOTIDE SEQUENCE [LARGE SCALE GENOMIC DNA]</scope>
    <source>
        <strain evidence="2 3">MON 2.2</strain>
    </source>
</reference>
<evidence type="ECO:0000313" key="2">
    <source>
        <dbReference type="EMBL" id="SDD96939.1"/>
    </source>
</evidence>
<feature type="compositionally biased region" description="Basic residues" evidence="1">
    <location>
        <begin position="347"/>
        <end position="381"/>
    </location>
</feature>
<feature type="compositionally biased region" description="Basic residues" evidence="1">
    <location>
        <begin position="276"/>
        <end position="287"/>
    </location>
</feature>
<keyword evidence="3" id="KW-1185">Reference proteome</keyword>
<feature type="region of interest" description="Disordered" evidence="1">
    <location>
        <begin position="311"/>
        <end position="403"/>
    </location>
</feature>
<dbReference type="Proteomes" id="UP000198546">
    <property type="component" value="Chromosome i"/>
</dbReference>
<accession>A0A1G6Z2Q6</accession>
<feature type="compositionally biased region" description="Low complexity" evidence="1">
    <location>
        <begin position="329"/>
        <end position="346"/>
    </location>
</feature>
<proteinExistence type="predicted"/>
<feature type="region of interest" description="Disordered" evidence="1">
    <location>
        <begin position="80"/>
        <end position="299"/>
    </location>
</feature>
<dbReference type="EMBL" id="LT629688">
    <property type="protein sequence ID" value="SDD96939.1"/>
    <property type="molecule type" value="Genomic_DNA"/>
</dbReference>
<evidence type="ECO:0000256" key="1">
    <source>
        <dbReference type="SAM" id="MobiDB-lite"/>
    </source>
</evidence>
<organism evidence="2 3">
    <name type="scientific">Auraticoccus monumenti</name>
    <dbReference type="NCBI Taxonomy" id="675864"/>
    <lineage>
        <taxon>Bacteria</taxon>
        <taxon>Bacillati</taxon>
        <taxon>Actinomycetota</taxon>
        <taxon>Actinomycetes</taxon>
        <taxon>Propionibacteriales</taxon>
        <taxon>Propionibacteriaceae</taxon>
        <taxon>Auraticoccus</taxon>
    </lineage>
</organism>